<dbReference type="NCBIfam" id="TIGR00453">
    <property type="entry name" value="ispD"/>
    <property type="match status" value="1"/>
</dbReference>
<evidence type="ECO:0000313" key="8">
    <source>
        <dbReference type="EMBL" id="CAK8163545.1"/>
    </source>
</evidence>
<gene>
    <name evidence="7 8" type="primary">ispD</name>
    <name evidence="8" type="ORF">CAXC1_80003</name>
</gene>
<dbReference type="HAMAP" id="MF_00108">
    <property type="entry name" value="IspD"/>
    <property type="match status" value="1"/>
</dbReference>
<keyword evidence="9" id="KW-1185">Reference proteome</keyword>
<organism evidence="8 9">
    <name type="scientific">Candidatus Xenohaliotis californiensis</name>
    <dbReference type="NCBI Taxonomy" id="84677"/>
    <lineage>
        <taxon>Bacteria</taxon>
        <taxon>Pseudomonadati</taxon>
        <taxon>Pseudomonadota</taxon>
        <taxon>Alphaproteobacteria</taxon>
        <taxon>Rickettsiales</taxon>
        <taxon>Anaplasmataceae</taxon>
        <taxon>Candidatus Xenohaliotis</taxon>
    </lineage>
</organism>
<dbReference type="EMBL" id="CAWVOK010000034">
    <property type="protein sequence ID" value="CAK8163545.1"/>
    <property type="molecule type" value="Genomic_DNA"/>
</dbReference>
<evidence type="ECO:0000256" key="2">
    <source>
        <dbReference type="ARBA" id="ARBA00004787"/>
    </source>
</evidence>
<evidence type="ECO:0000256" key="6">
    <source>
        <dbReference type="ARBA" id="ARBA00023229"/>
    </source>
</evidence>
<name>A0ABP0EXW1_9RICK</name>
<dbReference type="CDD" id="cd02516">
    <property type="entry name" value="CDP-ME_synthetase"/>
    <property type="match status" value="1"/>
</dbReference>
<dbReference type="EC" id="2.7.7.60" evidence="7"/>
<comment type="catalytic activity">
    <reaction evidence="1 7">
        <text>2-C-methyl-D-erythritol 4-phosphate + CTP + H(+) = 4-CDP-2-C-methyl-D-erythritol + diphosphate</text>
        <dbReference type="Rhea" id="RHEA:13429"/>
        <dbReference type="ChEBI" id="CHEBI:15378"/>
        <dbReference type="ChEBI" id="CHEBI:33019"/>
        <dbReference type="ChEBI" id="CHEBI:37563"/>
        <dbReference type="ChEBI" id="CHEBI:57823"/>
        <dbReference type="ChEBI" id="CHEBI:58262"/>
        <dbReference type="EC" id="2.7.7.60"/>
    </reaction>
</comment>
<comment type="caution">
    <text evidence="8">The sequence shown here is derived from an EMBL/GenBank/DDBJ whole genome shotgun (WGS) entry which is preliminary data.</text>
</comment>
<protein>
    <recommendedName>
        <fullName evidence="7">2-C-methyl-D-erythritol 4-phosphate cytidylyltransferase</fullName>
        <ecNumber evidence="7">2.7.7.60</ecNumber>
    </recommendedName>
    <alternativeName>
        <fullName evidence="7">4-diphosphocytidyl-2C-methyl-D-erythritol synthase</fullName>
    </alternativeName>
    <alternativeName>
        <fullName evidence="7">MEP cytidylyltransferase</fullName>
        <shortName evidence="7">MCT</shortName>
    </alternativeName>
</protein>
<dbReference type="InterPro" id="IPR001228">
    <property type="entry name" value="IspD"/>
</dbReference>
<dbReference type="Gene3D" id="3.90.550.10">
    <property type="entry name" value="Spore Coat Polysaccharide Biosynthesis Protein SpsA, Chain A"/>
    <property type="match status" value="1"/>
</dbReference>
<reference evidence="8 9" key="1">
    <citation type="submission" date="2024-01" db="EMBL/GenBank/DDBJ databases">
        <authorList>
            <person name="Kunselman E."/>
        </authorList>
    </citation>
    <scope>NUCLEOTIDE SEQUENCE [LARGE SCALE GENOMIC DNA]</scope>
    <source>
        <strain evidence="8">2 abalone samples</strain>
    </source>
</reference>
<dbReference type="PANTHER" id="PTHR32125:SF4">
    <property type="entry name" value="2-C-METHYL-D-ERYTHRITOL 4-PHOSPHATE CYTIDYLYLTRANSFERASE, CHLOROPLASTIC"/>
    <property type="match status" value="1"/>
</dbReference>
<dbReference type="InterPro" id="IPR029044">
    <property type="entry name" value="Nucleotide-diphossugar_trans"/>
</dbReference>
<dbReference type="PROSITE" id="PS01295">
    <property type="entry name" value="ISPD"/>
    <property type="match status" value="1"/>
</dbReference>
<dbReference type="Pfam" id="PF01128">
    <property type="entry name" value="IspD"/>
    <property type="match status" value="1"/>
</dbReference>
<feature type="site" description="Positions MEP for the nucleophilic attack" evidence="7">
    <location>
        <position position="215"/>
    </location>
</feature>
<evidence type="ECO:0000256" key="1">
    <source>
        <dbReference type="ARBA" id="ARBA00001282"/>
    </source>
</evidence>
<comment type="function">
    <text evidence="7">Catalyzes the formation of 4-diphosphocytidyl-2-C-methyl-D-erythritol from CTP and 2-C-methyl-D-erythritol 4-phosphate (MEP).</text>
</comment>
<evidence type="ECO:0000256" key="5">
    <source>
        <dbReference type="ARBA" id="ARBA00022695"/>
    </source>
</evidence>
<dbReference type="InterPro" id="IPR034683">
    <property type="entry name" value="IspD/TarI"/>
</dbReference>
<evidence type="ECO:0000256" key="3">
    <source>
        <dbReference type="ARBA" id="ARBA00009789"/>
    </source>
</evidence>
<sequence>MVAKVKDNRIAAVVVAAGSGQRMNTESYPKQYIKINGKNLINHAVDAFVNHKKIDKIIIAINPQDQQLFNAAIPQADYPTIISVAGGKERQNSVCNALEALEQYDPKYVLIHDAARPFLSKALIDRVIKGLELSTGVIPALPITDAIKRIEKNRIVGNVGRSGLYTAQTPQGFVYRDILMCHRLSKFSLHVDDSSLLEAYNLPVTIVLGDYANVKITNAEDLKITERVLQ</sequence>
<feature type="site" description="Transition state stabilizer" evidence="7">
    <location>
        <position position="22"/>
    </location>
</feature>
<comment type="similarity">
    <text evidence="3 7">Belongs to the IspD/TarI cytidylyltransferase family. IspD subfamily.</text>
</comment>
<evidence type="ECO:0000256" key="7">
    <source>
        <dbReference type="HAMAP-Rule" id="MF_00108"/>
    </source>
</evidence>
<dbReference type="InterPro" id="IPR050088">
    <property type="entry name" value="IspD/TarI_cytidylyltransf_bact"/>
</dbReference>
<proteinExistence type="inferred from homology"/>
<dbReference type="GO" id="GO:0050518">
    <property type="term" value="F:2-C-methyl-D-erythritol 4-phosphate cytidylyltransferase activity"/>
    <property type="evidence" value="ECO:0007669"/>
    <property type="project" value="UniProtKB-EC"/>
</dbReference>
<dbReference type="PANTHER" id="PTHR32125">
    <property type="entry name" value="2-C-METHYL-D-ERYTHRITOL 4-PHOSPHATE CYTIDYLYLTRANSFERASE, CHLOROPLASTIC"/>
    <property type="match status" value="1"/>
</dbReference>
<keyword evidence="5 7" id="KW-0548">Nucleotidyltransferase</keyword>
<comment type="pathway">
    <text evidence="2 7">Isoprenoid biosynthesis; isopentenyl diphosphate biosynthesis via DXP pathway; isopentenyl diphosphate from 1-deoxy-D-xylulose 5-phosphate: step 2/6.</text>
</comment>
<evidence type="ECO:0000313" key="9">
    <source>
        <dbReference type="Proteomes" id="UP001314181"/>
    </source>
</evidence>
<accession>A0ABP0EXW1</accession>
<dbReference type="InterPro" id="IPR018294">
    <property type="entry name" value="ISPD_synthase_CS"/>
</dbReference>
<evidence type="ECO:0000256" key="4">
    <source>
        <dbReference type="ARBA" id="ARBA00022679"/>
    </source>
</evidence>
<dbReference type="Proteomes" id="UP001314181">
    <property type="component" value="Unassembled WGS sequence"/>
</dbReference>
<feature type="site" description="Transition state stabilizer" evidence="7">
    <location>
        <position position="30"/>
    </location>
</feature>
<keyword evidence="4 7" id="KW-0808">Transferase</keyword>
<feature type="site" description="Positions MEP for the nucleophilic attack" evidence="7">
    <location>
        <position position="161"/>
    </location>
</feature>
<dbReference type="SUPFAM" id="SSF53448">
    <property type="entry name" value="Nucleotide-diphospho-sugar transferases"/>
    <property type="match status" value="1"/>
</dbReference>
<keyword evidence="6 7" id="KW-0414">Isoprene biosynthesis</keyword>